<keyword evidence="2" id="KW-1185">Reference proteome</keyword>
<evidence type="ECO:0000313" key="1">
    <source>
        <dbReference type="EMBL" id="MES1919667.1"/>
    </source>
</evidence>
<evidence type="ECO:0000313" key="2">
    <source>
        <dbReference type="Proteomes" id="UP001439008"/>
    </source>
</evidence>
<protein>
    <submittedName>
        <fullName evidence="1">Uncharacterized protein</fullName>
    </submittedName>
</protein>
<accession>A0ABV2AJ23</accession>
<comment type="caution">
    <text evidence="1">The sequence shown here is derived from an EMBL/GenBank/DDBJ whole genome shotgun (WGS) entry which is preliminary data.</text>
</comment>
<proteinExistence type="predicted"/>
<reference evidence="1 2" key="1">
    <citation type="journal article" date="2024" name="BMC Biol.">
        <title>Comparative genomics of Ascetosporea gives new insight into the evolutionary basis for animal parasitism in Rhizaria.</title>
        <authorList>
            <person name="Hiltunen Thoren M."/>
            <person name="Onut-Brannstrom I."/>
            <person name="Alfjorden A."/>
            <person name="Peckova H."/>
            <person name="Swords F."/>
            <person name="Hooper C."/>
            <person name="Holzer A.S."/>
            <person name="Bass D."/>
            <person name="Burki F."/>
        </authorList>
    </citation>
    <scope>NUCLEOTIDE SEQUENCE [LARGE SCALE GENOMIC DNA]</scope>
    <source>
        <strain evidence="1">20-A016</strain>
    </source>
</reference>
<gene>
    <name evidence="1" type="ORF">MHBO_001458</name>
</gene>
<name>A0ABV2AJ23_9EUKA</name>
<sequence>MFSDDIDAAKDCVLKSVDKINKTLYLNPIFAKLQNLFKITDLAIFYQFLDFCLTFLKNKKIFEQTEKTAKAKIQILSKKFDLNPRSSFKFTSKINKFCINLAIEKFKIHFYFLKNDLKSYQIFSKFLSILKFCYKNAKPNDEKFLIEKIFNSSQLEYLINLEEKFINLKMDKILKIKDKWISFKTLFIFNKEIKISIFSEAVIELLFSIKRRFYILSHFAANLTENMLKRLLRILKNEFEIEKNNKAQICGFLNCCDHFYQILDNWKFGQNTNFSKITLKKSFHFLKLKLSNFVLDCFKTFLTEILFFDEMVDKKEFLNFSNLNSVLHDFYFDLSSCNKKTFVTAFFSCLNDKTIELLALIKNKKIEQNSSDLFLTKLDILDCYKIAKEILNSNCILFKFDEETVTVLSLLCAGSDSLKFLEEVIEHKNFDEIYFVLEKNKLNNLALENVKTFLD</sequence>
<dbReference type="Proteomes" id="UP001439008">
    <property type="component" value="Unassembled WGS sequence"/>
</dbReference>
<organism evidence="1 2">
    <name type="scientific">Bonamia ostreae</name>
    <dbReference type="NCBI Taxonomy" id="126728"/>
    <lineage>
        <taxon>Eukaryota</taxon>
        <taxon>Sar</taxon>
        <taxon>Rhizaria</taxon>
        <taxon>Endomyxa</taxon>
        <taxon>Ascetosporea</taxon>
        <taxon>Haplosporida</taxon>
        <taxon>Bonamia</taxon>
    </lineage>
</organism>
<dbReference type="EMBL" id="JBDODL010000360">
    <property type="protein sequence ID" value="MES1919667.1"/>
    <property type="molecule type" value="Genomic_DNA"/>
</dbReference>